<name>A0ABU6ZJM9_9FABA</name>
<organism evidence="2 3">
    <name type="scientific">Stylosanthes scabra</name>
    <dbReference type="NCBI Taxonomy" id="79078"/>
    <lineage>
        <taxon>Eukaryota</taxon>
        <taxon>Viridiplantae</taxon>
        <taxon>Streptophyta</taxon>
        <taxon>Embryophyta</taxon>
        <taxon>Tracheophyta</taxon>
        <taxon>Spermatophyta</taxon>
        <taxon>Magnoliopsida</taxon>
        <taxon>eudicotyledons</taxon>
        <taxon>Gunneridae</taxon>
        <taxon>Pentapetalae</taxon>
        <taxon>rosids</taxon>
        <taxon>fabids</taxon>
        <taxon>Fabales</taxon>
        <taxon>Fabaceae</taxon>
        <taxon>Papilionoideae</taxon>
        <taxon>50 kb inversion clade</taxon>
        <taxon>dalbergioids sensu lato</taxon>
        <taxon>Dalbergieae</taxon>
        <taxon>Pterocarpus clade</taxon>
        <taxon>Stylosanthes</taxon>
    </lineage>
</organism>
<evidence type="ECO:0000313" key="3">
    <source>
        <dbReference type="Proteomes" id="UP001341840"/>
    </source>
</evidence>
<feature type="compositionally biased region" description="Low complexity" evidence="1">
    <location>
        <begin position="64"/>
        <end position="74"/>
    </location>
</feature>
<keyword evidence="3" id="KW-1185">Reference proteome</keyword>
<evidence type="ECO:0000313" key="2">
    <source>
        <dbReference type="EMBL" id="MED6222150.1"/>
    </source>
</evidence>
<accession>A0ABU6ZJM9</accession>
<comment type="caution">
    <text evidence="2">The sequence shown here is derived from an EMBL/GenBank/DDBJ whole genome shotgun (WGS) entry which is preliminary data.</text>
</comment>
<protein>
    <submittedName>
        <fullName evidence="2">Uncharacterized protein</fullName>
    </submittedName>
</protein>
<reference evidence="2 3" key="1">
    <citation type="journal article" date="2023" name="Plants (Basel)">
        <title>Bridging the Gap: Combining Genomics and Transcriptomics Approaches to Understand Stylosanthes scabra, an Orphan Legume from the Brazilian Caatinga.</title>
        <authorList>
            <person name="Ferreira-Neto J.R.C."/>
            <person name="da Silva M.D."/>
            <person name="Binneck E."/>
            <person name="de Melo N.F."/>
            <person name="da Silva R.H."/>
            <person name="de Melo A.L.T.M."/>
            <person name="Pandolfi V."/>
            <person name="Bustamante F.O."/>
            <person name="Brasileiro-Vidal A.C."/>
            <person name="Benko-Iseppon A.M."/>
        </authorList>
    </citation>
    <scope>NUCLEOTIDE SEQUENCE [LARGE SCALE GENOMIC DNA]</scope>
    <source>
        <tissue evidence="2">Leaves</tissue>
    </source>
</reference>
<proteinExistence type="predicted"/>
<dbReference type="EMBL" id="JASCZI010272422">
    <property type="protein sequence ID" value="MED6222150.1"/>
    <property type="molecule type" value="Genomic_DNA"/>
</dbReference>
<feature type="region of interest" description="Disordered" evidence="1">
    <location>
        <begin position="1"/>
        <end position="21"/>
    </location>
</feature>
<evidence type="ECO:0000256" key="1">
    <source>
        <dbReference type="SAM" id="MobiDB-lite"/>
    </source>
</evidence>
<feature type="region of interest" description="Disordered" evidence="1">
    <location>
        <begin position="62"/>
        <end position="83"/>
    </location>
</feature>
<gene>
    <name evidence="2" type="ORF">PIB30_061649</name>
</gene>
<feature type="compositionally biased region" description="Basic and acidic residues" evidence="1">
    <location>
        <begin position="7"/>
        <end position="19"/>
    </location>
</feature>
<sequence>MESTETLSKKADMGKEAVSGDKPMCWNNSGFDEAPPINMTGVWEDEGDIIMLGATFEMDFGKATQTPTSQPTPSNATGSALEGNLIRSPHGVRVELRPNLGRESVALETHMGITGLSLGGTFRLYRFLTIFPYGSQRPLGPNPSVKSGLCGLFHSILGICMTHKWMTPNLLISSGEIGFLIQIP</sequence>
<dbReference type="Proteomes" id="UP001341840">
    <property type="component" value="Unassembled WGS sequence"/>
</dbReference>